<dbReference type="InterPro" id="IPR012349">
    <property type="entry name" value="Split_barrel_FMN-bd"/>
</dbReference>
<feature type="domain" description="CREG-like beta-barrel" evidence="1">
    <location>
        <begin position="129"/>
        <end position="287"/>
    </location>
</feature>
<dbReference type="EMBL" id="CAUEEQ010001470">
    <property type="protein sequence ID" value="CAJ0919871.1"/>
    <property type="molecule type" value="Genomic_DNA"/>
</dbReference>
<keyword evidence="3" id="KW-1185">Reference proteome</keyword>
<evidence type="ECO:0000259" key="1">
    <source>
        <dbReference type="Pfam" id="PF13883"/>
    </source>
</evidence>
<organism evidence="2 3">
    <name type="scientific">Ranitomeya imitator</name>
    <name type="common">mimic poison frog</name>
    <dbReference type="NCBI Taxonomy" id="111125"/>
    <lineage>
        <taxon>Eukaryota</taxon>
        <taxon>Metazoa</taxon>
        <taxon>Chordata</taxon>
        <taxon>Craniata</taxon>
        <taxon>Vertebrata</taxon>
        <taxon>Euteleostomi</taxon>
        <taxon>Amphibia</taxon>
        <taxon>Batrachia</taxon>
        <taxon>Anura</taxon>
        <taxon>Neobatrachia</taxon>
        <taxon>Hyloidea</taxon>
        <taxon>Dendrobatidae</taxon>
        <taxon>Dendrobatinae</taxon>
        <taxon>Ranitomeya</taxon>
    </lineage>
</organism>
<name>A0ABN9KQJ6_9NEOB</name>
<dbReference type="InterPro" id="IPR055343">
    <property type="entry name" value="CREG_beta-barrel"/>
</dbReference>
<protein>
    <recommendedName>
        <fullName evidence="1">CREG-like beta-barrel domain-containing protein</fullName>
    </recommendedName>
</protein>
<sequence length="342" mass="38215">MSDSSFYCKTTACAFYMLWLVACLLYYSHGYVIVNSVSWSVTNEVEEELDSSSTEDALPALLEDTISMWKQSYPASAYKEEREMKSRPGPDMTKQMISPSRMFSYKRGSSTVTESSSSLTALQNRLLTNARILAHKSQWGTLATLSTQETIQGVPFGQVLLTSDGPMDNSTGVPYLYIPPKSSIITDLMKNPVVSFTFADPNGDICRETITDPQDTQCAALTLIGQMAYVQPDGADFAKKALYSRHPVMRKWSQSNNCLLMKMNIEHIYITDCYGGVYSLPLEDYYKGCSSQSPAVCDLPALFIVWCSESEKLRSQNGDVEPELHCEELKTADGEYNIRAFK</sequence>
<dbReference type="Pfam" id="PF13883">
    <property type="entry name" value="CREG_beta-barrel"/>
    <property type="match status" value="1"/>
</dbReference>
<reference evidence="2" key="1">
    <citation type="submission" date="2023-07" db="EMBL/GenBank/DDBJ databases">
        <authorList>
            <person name="Stuckert A."/>
        </authorList>
    </citation>
    <scope>NUCLEOTIDE SEQUENCE</scope>
</reference>
<dbReference type="Proteomes" id="UP001176940">
    <property type="component" value="Unassembled WGS sequence"/>
</dbReference>
<accession>A0ABN9KQJ6</accession>
<evidence type="ECO:0000313" key="2">
    <source>
        <dbReference type="EMBL" id="CAJ0919871.1"/>
    </source>
</evidence>
<dbReference type="PANTHER" id="PTHR13343:SF15">
    <property type="entry name" value="PROTEIN CREG2"/>
    <property type="match status" value="1"/>
</dbReference>
<gene>
    <name evidence="2" type="ORF">RIMI_LOCUS1143077</name>
</gene>
<evidence type="ECO:0000313" key="3">
    <source>
        <dbReference type="Proteomes" id="UP001176940"/>
    </source>
</evidence>
<comment type="caution">
    <text evidence="2">The sequence shown here is derived from an EMBL/GenBank/DDBJ whole genome shotgun (WGS) entry which is preliminary data.</text>
</comment>
<proteinExistence type="predicted"/>
<dbReference type="Gene3D" id="2.30.110.10">
    <property type="entry name" value="Electron Transport, Fmn-binding Protein, Chain A"/>
    <property type="match status" value="1"/>
</dbReference>
<dbReference type="SUPFAM" id="SSF50475">
    <property type="entry name" value="FMN-binding split barrel"/>
    <property type="match status" value="1"/>
</dbReference>
<dbReference type="PANTHER" id="PTHR13343">
    <property type="entry name" value="CREG1 PROTEIN"/>
    <property type="match status" value="1"/>
</dbReference>